<sequence length="39" mass="4417">MKDYALWLRMTKSDLIADNVADVLGFSDVESSIQGERNK</sequence>
<dbReference type="EMBL" id="NNRN01000023">
    <property type="protein sequence ID" value="OYR32542.1"/>
    <property type="molecule type" value="Genomic_DNA"/>
</dbReference>
<proteinExistence type="predicted"/>
<evidence type="ECO:0000313" key="1">
    <source>
        <dbReference type="EMBL" id="OYR32542.1"/>
    </source>
</evidence>
<gene>
    <name evidence="1" type="ORF">CES86_5666</name>
</gene>
<evidence type="ECO:0000313" key="2">
    <source>
        <dbReference type="Proteomes" id="UP000216363"/>
    </source>
</evidence>
<organism evidence="1 2">
    <name type="scientific">Brucella lupini</name>
    <dbReference type="NCBI Taxonomy" id="255457"/>
    <lineage>
        <taxon>Bacteria</taxon>
        <taxon>Pseudomonadati</taxon>
        <taxon>Pseudomonadota</taxon>
        <taxon>Alphaproteobacteria</taxon>
        <taxon>Hyphomicrobiales</taxon>
        <taxon>Brucellaceae</taxon>
        <taxon>Brucella/Ochrobactrum group</taxon>
        <taxon>Brucella</taxon>
    </lineage>
</organism>
<dbReference type="AlphaFoldDB" id="A0A256GZH3"/>
<comment type="caution">
    <text evidence="1">The sequence shown here is derived from an EMBL/GenBank/DDBJ whole genome shotgun (WGS) entry which is preliminary data.</text>
</comment>
<name>A0A256GZH3_9HYPH</name>
<protein>
    <submittedName>
        <fullName evidence="1">Uncharacterized protein</fullName>
    </submittedName>
</protein>
<accession>A0A256GZH3</accession>
<reference evidence="1 2" key="1">
    <citation type="submission" date="2017-07" db="EMBL/GenBank/DDBJ databases">
        <title>Draft genome of Ochrobactrum lupini type strain LUP21.</title>
        <authorList>
            <person name="Krzyzanowska D.M."/>
            <person name="Jafra S."/>
        </authorList>
    </citation>
    <scope>NUCLEOTIDE SEQUENCE [LARGE SCALE GENOMIC DNA]</scope>
    <source>
        <strain evidence="1 2">LUP21</strain>
    </source>
</reference>
<dbReference type="Proteomes" id="UP000216363">
    <property type="component" value="Unassembled WGS sequence"/>
</dbReference>